<evidence type="ECO:0000313" key="1">
    <source>
        <dbReference type="EMBL" id="CAG8760460.1"/>
    </source>
</evidence>
<reference evidence="1" key="1">
    <citation type="submission" date="2021-06" db="EMBL/GenBank/DDBJ databases">
        <authorList>
            <person name="Kallberg Y."/>
            <person name="Tangrot J."/>
            <person name="Rosling A."/>
        </authorList>
    </citation>
    <scope>NUCLEOTIDE SEQUENCE</scope>
    <source>
        <strain evidence="1">UK204</strain>
    </source>
</reference>
<organism evidence="1 2">
    <name type="scientific">Funneliformis caledonium</name>
    <dbReference type="NCBI Taxonomy" id="1117310"/>
    <lineage>
        <taxon>Eukaryota</taxon>
        <taxon>Fungi</taxon>
        <taxon>Fungi incertae sedis</taxon>
        <taxon>Mucoromycota</taxon>
        <taxon>Glomeromycotina</taxon>
        <taxon>Glomeromycetes</taxon>
        <taxon>Glomerales</taxon>
        <taxon>Glomeraceae</taxon>
        <taxon>Funneliformis</taxon>
    </lineage>
</organism>
<dbReference type="Proteomes" id="UP000789570">
    <property type="component" value="Unassembled WGS sequence"/>
</dbReference>
<dbReference type="EMBL" id="CAJVPQ010022360">
    <property type="protein sequence ID" value="CAG8760460.1"/>
    <property type="molecule type" value="Genomic_DNA"/>
</dbReference>
<comment type="caution">
    <text evidence="1">The sequence shown here is derived from an EMBL/GenBank/DDBJ whole genome shotgun (WGS) entry which is preliminary data.</text>
</comment>
<proteinExistence type="predicted"/>
<protein>
    <submittedName>
        <fullName evidence="1">11748_t:CDS:1</fullName>
    </submittedName>
</protein>
<accession>A0A9N9J2A1</accession>
<evidence type="ECO:0000313" key="2">
    <source>
        <dbReference type="Proteomes" id="UP000789570"/>
    </source>
</evidence>
<dbReference type="AlphaFoldDB" id="A0A9N9J2A1"/>
<name>A0A9N9J2A1_9GLOM</name>
<gene>
    <name evidence="1" type="ORF">FCALED_LOCUS16898</name>
</gene>
<sequence length="89" mass="9826">LIFNTAHISAIVSNVTIPNGLDSDAAILIELKFAEGSFLIVENATNAVVESLFMFEENISEISKENSKKTEPVLLKNYMERAFSTISDM</sequence>
<keyword evidence="2" id="KW-1185">Reference proteome</keyword>
<feature type="non-terminal residue" evidence="1">
    <location>
        <position position="89"/>
    </location>
</feature>